<dbReference type="Pfam" id="PF03732">
    <property type="entry name" value="Retrotrans_gag"/>
    <property type="match status" value="1"/>
</dbReference>
<dbReference type="InterPro" id="IPR005162">
    <property type="entry name" value="Retrotrans_gag_dom"/>
</dbReference>
<evidence type="ECO:0000259" key="2">
    <source>
        <dbReference type="Pfam" id="PF03732"/>
    </source>
</evidence>
<sequence length="264" mass="31499">MATFTPATAQKLVPGLTGRRDYTMEEVYSTATGKCFTFEESQEKSASHRGGSLYHLPDLKFSKWLEDDLELTLILAENWFRFYDLNDDRKRIQYLIHHMEGRGARWFKSKLRVDPHQRGNLFRDWEFFVDRLKEVYALPDQRFEAFGKIHRLRMNSNKAGKATEYVEEFRDLASLAHIDTPAHLIYLFRNGLTENLRRMFERDPPDSLWDWYREVESIDRDRALSEHGRRAKVASTFRPTQPTWSSRRKVRRQFSTPRQQERSI</sequence>
<dbReference type="KEGG" id="uma:UMAG_10618"/>
<protein>
    <recommendedName>
        <fullName evidence="2">Retrotransposon gag domain-containing protein</fullName>
    </recommendedName>
</protein>
<keyword evidence="4" id="KW-1185">Reference proteome</keyword>
<evidence type="ECO:0000313" key="4">
    <source>
        <dbReference type="Proteomes" id="UP000000561"/>
    </source>
</evidence>
<accession>A0A0D1CD07</accession>
<proteinExistence type="predicted"/>
<dbReference type="InParanoid" id="A0A0D1CD07"/>
<gene>
    <name evidence="3" type="ORF">UMAG_10618</name>
</gene>
<name>A0A0D1CD07_MYCMD</name>
<feature type="region of interest" description="Disordered" evidence="1">
    <location>
        <begin position="226"/>
        <end position="264"/>
    </location>
</feature>
<dbReference type="AlphaFoldDB" id="A0A0D1CD07"/>
<evidence type="ECO:0000256" key="1">
    <source>
        <dbReference type="SAM" id="MobiDB-lite"/>
    </source>
</evidence>
<dbReference type="RefSeq" id="XP_011387352.1">
    <property type="nucleotide sequence ID" value="XM_011389050.1"/>
</dbReference>
<reference evidence="3 4" key="1">
    <citation type="journal article" date="2006" name="Nature">
        <title>Insights from the genome of the biotrophic fungal plant pathogen Ustilago maydis.</title>
        <authorList>
            <person name="Kamper J."/>
            <person name="Kahmann R."/>
            <person name="Bolker M."/>
            <person name="Ma L.J."/>
            <person name="Brefort T."/>
            <person name="Saville B.J."/>
            <person name="Banuett F."/>
            <person name="Kronstad J.W."/>
            <person name="Gold S.E."/>
            <person name="Muller O."/>
            <person name="Perlin M.H."/>
            <person name="Wosten H.A."/>
            <person name="de Vries R."/>
            <person name="Ruiz-Herrera J."/>
            <person name="Reynaga-Pena C.G."/>
            <person name="Snetselaar K."/>
            <person name="McCann M."/>
            <person name="Perez-Martin J."/>
            <person name="Feldbrugge M."/>
            <person name="Basse C.W."/>
            <person name="Steinberg G."/>
            <person name="Ibeas J.I."/>
            <person name="Holloman W."/>
            <person name="Guzman P."/>
            <person name="Farman M."/>
            <person name="Stajich J.E."/>
            <person name="Sentandreu R."/>
            <person name="Gonzalez-Prieto J.M."/>
            <person name="Kennell J.C."/>
            <person name="Molina L."/>
            <person name="Schirawski J."/>
            <person name="Mendoza-Mendoza A."/>
            <person name="Greilinger D."/>
            <person name="Munch K."/>
            <person name="Rossel N."/>
            <person name="Scherer M."/>
            <person name="Vranes M."/>
            <person name="Ladendorf O."/>
            <person name="Vincon V."/>
            <person name="Fuchs U."/>
            <person name="Sandrock B."/>
            <person name="Meng S."/>
            <person name="Ho E.C."/>
            <person name="Cahill M.J."/>
            <person name="Boyce K.J."/>
            <person name="Klose J."/>
            <person name="Klosterman S.J."/>
            <person name="Deelstra H.J."/>
            <person name="Ortiz-Castellanos L."/>
            <person name="Li W."/>
            <person name="Sanchez-Alonso P."/>
            <person name="Schreier P.H."/>
            <person name="Hauser-Hahn I."/>
            <person name="Vaupel M."/>
            <person name="Koopmann E."/>
            <person name="Friedrich G."/>
            <person name="Voss H."/>
            <person name="Schluter T."/>
            <person name="Margolis J."/>
            <person name="Platt D."/>
            <person name="Swimmer C."/>
            <person name="Gnirke A."/>
            <person name="Chen F."/>
            <person name="Vysotskaia V."/>
            <person name="Mannhaupt G."/>
            <person name="Guldener U."/>
            <person name="Munsterkotter M."/>
            <person name="Haase D."/>
            <person name="Oesterheld M."/>
            <person name="Mewes H.W."/>
            <person name="Mauceli E.W."/>
            <person name="DeCaprio D."/>
            <person name="Wade C.M."/>
            <person name="Butler J."/>
            <person name="Young S."/>
            <person name="Jaffe D.B."/>
            <person name="Calvo S."/>
            <person name="Nusbaum C."/>
            <person name="Galagan J."/>
            <person name="Birren B.W."/>
        </authorList>
    </citation>
    <scope>NUCLEOTIDE SEQUENCE [LARGE SCALE GENOMIC DNA]</scope>
    <source>
        <strain evidence="4">DSM 14603 / FGSC 9021 / UM521</strain>
    </source>
</reference>
<organism evidence="3 4">
    <name type="scientific">Mycosarcoma maydis</name>
    <name type="common">Corn smut fungus</name>
    <name type="synonym">Ustilago maydis</name>
    <dbReference type="NCBI Taxonomy" id="5270"/>
    <lineage>
        <taxon>Eukaryota</taxon>
        <taxon>Fungi</taxon>
        <taxon>Dikarya</taxon>
        <taxon>Basidiomycota</taxon>
        <taxon>Ustilaginomycotina</taxon>
        <taxon>Ustilaginomycetes</taxon>
        <taxon>Ustilaginales</taxon>
        <taxon>Ustilaginaceae</taxon>
        <taxon>Mycosarcoma</taxon>
    </lineage>
</organism>
<feature type="domain" description="Retrotransposon gag" evidence="2">
    <location>
        <begin position="95"/>
        <end position="193"/>
    </location>
</feature>
<dbReference type="OrthoDB" id="3263571at2759"/>
<dbReference type="EMBL" id="CM003141">
    <property type="protein sequence ID" value="KIS70997.1"/>
    <property type="molecule type" value="Genomic_DNA"/>
</dbReference>
<evidence type="ECO:0000313" key="3">
    <source>
        <dbReference type="EMBL" id="KIS70997.1"/>
    </source>
</evidence>
<dbReference type="VEuPathDB" id="FungiDB:UMAG_10618"/>
<dbReference type="Proteomes" id="UP000000561">
    <property type="component" value="Chromosome 2"/>
</dbReference>
<dbReference type="eggNOG" id="ENOG502R434">
    <property type="taxonomic scope" value="Eukaryota"/>
</dbReference>
<dbReference type="GeneID" id="23566620"/>